<evidence type="ECO:0000256" key="1">
    <source>
        <dbReference type="ARBA" id="ARBA00022679"/>
    </source>
</evidence>
<dbReference type="PROSITE" id="PS50011">
    <property type="entry name" value="PROTEIN_KINASE_DOM"/>
    <property type="match status" value="1"/>
</dbReference>
<gene>
    <name evidence="8" type="ORF">CGC20_16275</name>
</gene>
<feature type="compositionally biased region" description="Low complexity" evidence="5">
    <location>
        <begin position="750"/>
        <end position="772"/>
    </location>
</feature>
<dbReference type="Gene3D" id="1.10.510.10">
    <property type="entry name" value="Transferase(Phosphotransferase) domain 1"/>
    <property type="match status" value="2"/>
</dbReference>
<dbReference type="VEuPathDB" id="TriTrypDB:LDHU3_22.1480"/>
<feature type="compositionally biased region" description="Low complexity" evidence="5">
    <location>
        <begin position="24"/>
        <end position="43"/>
    </location>
</feature>
<dbReference type="GO" id="GO:0005524">
    <property type="term" value="F:ATP binding"/>
    <property type="evidence" value="ECO:0007669"/>
    <property type="project" value="UniProtKB-KW"/>
</dbReference>
<evidence type="ECO:0000256" key="2">
    <source>
        <dbReference type="ARBA" id="ARBA00022741"/>
    </source>
</evidence>
<feature type="domain" description="Protein kinase" evidence="7">
    <location>
        <begin position="176"/>
        <end position="650"/>
    </location>
</feature>
<evidence type="ECO:0000259" key="7">
    <source>
        <dbReference type="PROSITE" id="PS50011"/>
    </source>
</evidence>
<sequence>MTSMAVSAPVMPPATAREHRPVRAARATASTTSSAGRSARSARSVHFALEPVARDVQKHMERQLWHWLEKTHSMLRPLEASARGQVQVMERATVAATAATAAPAVVVKAVAVTLPPYREHAHDASEDEDISWSRAQLVPSVSLALWEQRRRQLRHVAGVVDVYTLASMLRDTREGSPRKRHGSSGSSGGAVRFCTSFLGSSCDTTASGRVPMPVLDADELREQGWALDVVLWNLVQERWGRERLPVTVMPAWVNTAAVFGSDDPQVEATAASALTDDALEKLRRHIGRWLKGASAADKTKKRVAGQAAALAIDTYGAAVAAAVASDEQALTAHDAADITWGVCTALARLHRAGLAHGNLKPNNVLIAQPVDGRSAAQAEQAPREVHVTDHLLPLLPDQLVEPGELLKLPWAAAVAVGGAPAERRKSMPVTMSGYVCLKQHEEAASMSYLCGGGLSDAVAAPAFSLSGFILSNAVSGNDDAAVLEGGVDCLSNTAYEAVLLQHLTAPRGVWVDTQHATPASDIYALGVLLYIMLIGRLPPLPRYRRASRGTFSAAAVGARPQRMYEAVVNDVVCALYENAARHSFKCDPSPMMDELKAFLQSAAAREHLPLVLALARAGVRPTTMDILVGMLHVNPAKRLSLAQLQHHAFFRTYGRRRHTLRAEFAEAARRVQHAAPVMRKDPLGHSVAAAVGRRMMPQNMGATAKAAAERPRSPPTPSAGHLATVAPRVPSIASMPSRINERGTPDPVLSPASPNAAAASRSASMASVGSAAQEGERRQRKEPSCSLLQSRALQLSDPSYMGQTHYDLPRRRASIQDDMDRPLDRSCRSLITAVSNRSVGAALIPHAVRRLSPLRHEASVLSQTSLDATPAARLGKAGPALHAPRRPVMRRQSAWMMPHRYSVYVVSLALLFVVRLRRRRERTWLLGRMRRCHR</sequence>
<accession>A0A504XZS0</accession>
<dbReference type="SUPFAM" id="SSF56112">
    <property type="entry name" value="Protein kinase-like (PK-like)"/>
    <property type="match status" value="1"/>
</dbReference>
<dbReference type="PANTHER" id="PTHR43289">
    <property type="entry name" value="MITOGEN-ACTIVATED PROTEIN KINASE KINASE KINASE 20-RELATED"/>
    <property type="match status" value="1"/>
</dbReference>
<dbReference type="SMART" id="SM00220">
    <property type="entry name" value="S_TKc"/>
    <property type="match status" value="1"/>
</dbReference>
<dbReference type="PANTHER" id="PTHR43289:SF6">
    <property type="entry name" value="SERINE_THREONINE-PROTEIN KINASE NEKL-3"/>
    <property type="match status" value="1"/>
</dbReference>
<dbReference type="VEuPathDB" id="TriTrypDB:LdCL_220017100"/>
<dbReference type="EMBL" id="RHLD01000030">
    <property type="protein sequence ID" value="TPP54043.1"/>
    <property type="molecule type" value="Genomic_DNA"/>
</dbReference>
<keyword evidence="1" id="KW-0808">Transferase</keyword>
<dbReference type="InterPro" id="IPR011009">
    <property type="entry name" value="Kinase-like_dom_sf"/>
</dbReference>
<feature type="compositionally biased region" description="Basic and acidic residues" evidence="5">
    <location>
        <begin position="774"/>
        <end position="783"/>
    </location>
</feature>
<reference evidence="9" key="1">
    <citation type="submission" date="2019-02" db="EMBL/GenBank/DDBJ databases">
        <title>FDA dAtabase for Regulatory Grade micrObial Sequences (FDA-ARGOS): Supporting development and validation of Infectious Disease Dx tests.</title>
        <authorList>
            <person name="Duncan R."/>
            <person name="Fisher C."/>
            <person name="Tallon L."/>
            <person name="Sadzewicz L."/>
            <person name="Sengamalay N."/>
            <person name="Ott S."/>
            <person name="Godinez A."/>
            <person name="Nagaraj S."/>
            <person name="Vavikolanu K."/>
            <person name="Vyas G."/>
            <person name="Nadendla S."/>
            <person name="Aluvathingal J."/>
            <person name="Sichtig H."/>
        </authorList>
    </citation>
    <scope>NUCLEOTIDE SEQUENCE [LARGE SCALE GENOMIC DNA]</scope>
    <source>
        <strain evidence="9">FDAARGOS_360</strain>
    </source>
</reference>
<keyword evidence="4" id="KW-0067">ATP-binding</keyword>
<evidence type="ECO:0000256" key="4">
    <source>
        <dbReference type="ARBA" id="ARBA00022840"/>
    </source>
</evidence>
<evidence type="ECO:0000256" key="6">
    <source>
        <dbReference type="SAM" id="Phobius"/>
    </source>
</evidence>
<evidence type="ECO:0000256" key="3">
    <source>
        <dbReference type="ARBA" id="ARBA00022777"/>
    </source>
</evidence>
<dbReference type="InterPro" id="IPR000719">
    <property type="entry name" value="Prot_kinase_dom"/>
</dbReference>
<organism evidence="8 9">
    <name type="scientific">Leishmania donovani</name>
    <dbReference type="NCBI Taxonomy" id="5661"/>
    <lineage>
        <taxon>Eukaryota</taxon>
        <taxon>Discoba</taxon>
        <taxon>Euglenozoa</taxon>
        <taxon>Kinetoplastea</taxon>
        <taxon>Metakinetoplastina</taxon>
        <taxon>Trypanosomatida</taxon>
        <taxon>Trypanosomatidae</taxon>
        <taxon>Leishmaniinae</taxon>
        <taxon>Leishmania</taxon>
    </lineage>
</organism>
<dbReference type="AlphaFoldDB" id="A0A504XZS0"/>
<keyword evidence="2" id="KW-0547">Nucleotide-binding</keyword>
<evidence type="ECO:0000256" key="5">
    <source>
        <dbReference type="SAM" id="MobiDB-lite"/>
    </source>
</evidence>
<keyword evidence="6" id="KW-0812">Transmembrane</keyword>
<keyword evidence="3 8" id="KW-0418">Kinase</keyword>
<name>A0A504XZS0_LEIDO</name>
<comment type="caution">
    <text evidence="8">The sequence shown here is derived from an EMBL/GenBank/DDBJ whole genome shotgun (WGS) entry which is preliminary data.</text>
</comment>
<proteinExistence type="predicted"/>
<dbReference type="Proteomes" id="UP000318821">
    <property type="component" value="Unassembled WGS sequence"/>
</dbReference>
<feature type="region of interest" description="Disordered" evidence="5">
    <location>
        <begin position="1"/>
        <end position="43"/>
    </location>
</feature>
<evidence type="ECO:0000313" key="8">
    <source>
        <dbReference type="EMBL" id="TPP54043.1"/>
    </source>
</evidence>
<evidence type="ECO:0000313" key="9">
    <source>
        <dbReference type="Proteomes" id="UP000318821"/>
    </source>
</evidence>
<feature type="transmembrane region" description="Helical" evidence="6">
    <location>
        <begin position="895"/>
        <end position="914"/>
    </location>
</feature>
<dbReference type="VEuPathDB" id="TriTrypDB:LdBPK_220970.1"/>
<keyword evidence="6" id="KW-1133">Transmembrane helix</keyword>
<keyword evidence="6" id="KW-0472">Membrane</keyword>
<feature type="region of interest" description="Disordered" evidence="5">
    <location>
        <begin position="699"/>
        <end position="787"/>
    </location>
</feature>
<dbReference type="GO" id="GO:0004674">
    <property type="term" value="F:protein serine/threonine kinase activity"/>
    <property type="evidence" value="ECO:0007669"/>
    <property type="project" value="TreeGrafter"/>
</dbReference>
<protein>
    <submittedName>
        <fullName evidence="8">Protein kinase domain family protein</fullName>
    </submittedName>
</protein>